<organism evidence="1 2">
    <name type="scientific">Calycomorphotria hydatis</name>
    <dbReference type="NCBI Taxonomy" id="2528027"/>
    <lineage>
        <taxon>Bacteria</taxon>
        <taxon>Pseudomonadati</taxon>
        <taxon>Planctomycetota</taxon>
        <taxon>Planctomycetia</taxon>
        <taxon>Planctomycetales</taxon>
        <taxon>Planctomycetaceae</taxon>
        <taxon>Calycomorphotria</taxon>
    </lineage>
</organism>
<dbReference type="EMBL" id="CP036316">
    <property type="protein sequence ID" value="QDT63581.1"/>
    <property type="molecule type" value="Genomic_DNA"/>
</dbReference>
<reference evidence="1 2" key="1">
    <citation type="submission" date="2019-02" db="EMBL/GenBank/DDBJ databases">
        <title>Deep-cultivation of Planctomycetes and their phenomic and genomic characterization uncovers novel biology.</title>
        <authorList>
            <person name="Wiegand S."/>
            <person name="Jogler M."/>
            <person name="Boedeker C."/>
            <person name="Pinto D."/>
            <person name="Vollmers J."/>
            <person name="Rivas-Marin E."/>
            <person name="Kohn T."/>
            <person name="Peeters S.H."/>
            <person name="Heuer A."/>
            <person name="Rast P."/>
            <person name="Oberbeckmann S."/>
            <person name="Bunk B."/>
            <person name="Jeske O."/>
            <person name="Meyerdierks A."/>
            <person name="Storesund J.E."/>
            <person name="Kallscheuer N."/>
            <person name="Luecker S."/>
            <person name="Lage O.M."/>
            <person name="Pohl T."/>
            <person name="Merkel B.J."/>
            <person name="Hornburger P."/>
            <person name="Mueller R.-W."/>
            <person name="Bruemmer F."/>
            <person name="Labrenz M."/>
            <person name="Spormann A.M."/>
            <person name="Op den Camp H."/>
            <person name="Overmann J."/>
            <person name="Amann R."/>
            <person name="Jetten M.S.M."/>
            <person name="Mascher T."/>
            <person name="Medema M.H."/>
            <person name="Devos D.P."/>
            <person name="Kaster A.-K."/>
            <person name="Ovreas L."/>
            <person name="Rohde M."/>
            <person name="Galperin M.Y."/>
            <person name="Jogler C."/>
        </authorList>
    </citation>
    <scope>NUCLEOTIDE SEQUENCE [LARGE SCALE GENOMIC DNA]</scope>
    <source>
        <strain evidence="1 2">V22</strain>
    </source>
</reference>
<dbReference type="Proteomes" id="UP000319976">
    <property type="component" value="Chromosome"/>
</dbReference>
<dbReference type="InterPro" id="IPR013324">
    <property type="entry name" value="RNA_pol_sigma_r3/r4-like"/>
</dbReference>
<name>A0A517T5F4_9PLAN</name>
<protein>
    <recommendedName>
        <fullName evidence="3">Sigma-70 family RNA polymerase sigma factor</fullName>
    </recommendedName>
</protein>
<dbReference type="KEGG" id="chya:V22_08050"/>
<dbReference type="SUPFAM" id="SSF88659">
    <property type="entry name" value="Sigma3 and sigma4 domains of RNA polymerase sigma factors"/>
    <property type="match status" value="1"/>
</dbReference>
<dbReference type="AlphaFoldDB" id="A0A517T5F4"/>
<gene>
    <name evidence="1" type="ORF">V22_08050</name>
</gene>
<evidence type="ECO:0000313" key="1">
    <source>
        <dbReference type="EMBL" id="QDT63581.1"/>
    </source>
</evidence>
<evidence type="ECO:0000313" key="2">
    <source>
        <dbReference type="Proteomes" id="UP000319976"/>
    </source>
</evidence>
<proteinExistence type="predicted"/>
<keyword evidence="2" id="KW-1185">Reference proteome</keyword>
<accession>A0A517T5F4</accession>
<sequence length="216" mass="24806">MIIIARPVAKTKRCSRWHAGFLAIMPHIKKYAHITFCHLDDEARTEAIQEIVVNAMLSYRRLHQRGKVDQAYPSVLARFAIAQYREGRRVGEKMNCHEVLSPYARRMKGIQVESLHDPDHEGKSWCEVLVEDKHAGPAETAAARIDIAEWFDLMSERDRNIAETLSQGATTQEAAKRFHVSPGRISQKRREFLEAWRTFQGEQESSVKNDPLARLS</sequence>
<evidence type="ECO:0008006" key="3">
    <source>
        <dbReference type="Google" id="ProtNLM"/>
    </source>
</evidence>